<dbReference type="AlphaFoldDB" id="A0A9P1C1F6"/>
<dbReference type="EMBL" id="CAMXCT030000786">
    <property type="protein sequence ID" value="CAL4770593.1"/>
    <property type="molecule type" value="Genomic_DNA"/>
</dbReference>
<evidence type="ECO:0000256" key="1">
    <source>
        <dbReference type="SAM" id="MobiDB-lite"/>
    </source>
</evidence>
<dbReference type="EMBL" id="CAMXCT020000786">
    <property type="protein sequence ID" value="CAL1136656.1"/>
    <property type="molecule type" value="Genomic_DNA"/>
</dbReference>
<dbReference type="PANTHER" id="PTHR38566">
    <property type="entry name" value="RNA_LIG_T4_1 DOMAIN-CONTAINING PROTEIN"/>
    <property type="match status" value="1"/>
</dbReference>
<accession>A0A9P1C1F6</accession>
<dbReference type="EMBL" id="CAMXCT010000786">
    <property type="protein sequence ID" value="CAI3983281.1"/>
    <property type="molecule type" value="Genomic_DNA"/>
</dbReference>
<dbReference type="OrthoDB" id="340359at2759"/>
<dbReference type="Proteomes" id="UP001152797">
    <property type="component" value="Unassembled WGS sequence"/>
</dbReference>
<comment type="caution">
    <text evidence="2">The sequence shown here is derived from an EMBL/GenBank/DDBJ whole genome shotgun (WGS) entry which is preliminary data.</text>
</comment>
<evidence type="ECO:0000313" key="3">
    <source>
        <dbReference type="EMBL" id="CAL4770593.1"/>
    </source>
</evidence>
<gene>
    <name evidence="2" type="ORF">C1SCF055_LOCUS10902</name>
</gene>
<name>A0A9P1C1F6_9DINO</name>
<protein>
    <submittedName>
        <fullName evidence="2">Uncharacterized protein</fullName>
    </submittedName>
</protein>
<feature type="region of interest" description="Disordered" evidence="1">
    <location>
        <begin position="463"/>
        <end position="482"/>
    </location>
</feature>
<keyword evidence="4" id="KW-1185">Reference proteome</keyword>
<dbReference type="PANTHER" id="PTHR38566:SF1">
    <property type="entry name" value="CHROMOSOME UNDETERMINED SCAFFOLD_18, WHOLE GENOME SHOTGUN SEQUENCE"/>
    <property type="match status" value="1"/>
</dbReference>
<evidence type="ECO:0000313" key="4">
    <source>
        <dbReference type="Proteomes" id="UP001152797"/>
    </source>
</evidence>
<reference evidence="3 4" key="2">
    <citation type="submission" date="2024-05" db="EMBL/GenBank/DDBJ databases">
        <authorList>
            <person name="Chen Y."/>
            <person name="Shah S."/>
            <person name="Dougan E. K."/>
            <person name="Thang M."/>
            <person name="Chan C."/>
        </authorList>
    </citation>
    <scope>NUCLEOTIDE SEQUENCE [LARGE SCALE GENOMIC DNA]</scope>
</reference>
<organism evidence="2">
    <name type="scientific">Cladocopium goreaui</name>
    <dbReference type="NCBI Taxonomy" id="2562237"/>
    <lineage>
        <taxon>Eukaryota</taxon>
        <taxon>Sar</taxon>
        <taxon>Alveolata</taxon>
        <taxon>Dinophyceae</taxon>
        <taxon>Suessiales</taxon>
        <taxon>Symbiodiniaceae</taxon>
        <taxon>Cladocopium</taxon>
    </lineage>
</organism>
<sequence>MDLWRWVQACPLLHLVSRRLPGLPGFPNGLLLHDVAITRSRLRGRSEDLLFVEDPRLIQRARRGLSFVEPIGGGEATVVRRGLPKFFDIDAACLAEASCSLGAPGTMASQATLSQSQGAASKLLADSIQQAISANAAISLTKLQKANGENVQVSYHLPTGQWVLCSKNVSILASCAPELELPQWADRRYRFARQVGALWFQQLSALEEASCKSLRKTLASATLIGEMVGGSGAHLVQYGPDRKLQWFAVVPHEGEEACWVPSRSHSFFQKIGLPGVEFGHHMEVYKTVESLLDALSQMVLTVEKAPLSEAGEGYVLYISAQPDTSHLDEANGSRVIHMGKLKTAEYRALRRMRDKAKQFAKSAGCLLVEDVLEDFRREATLLEEDVVETHANTLGKLCRLIFAEDLPAEEVDEKFLDLLQRAESYHGTDAPRRPAPALCLVVPPFQVDGQLAAALQALLKDRGQMKPSPPAPGGPGTQGGLERSCAELHKENLASAWYASTASKAKVYLNHIPIHVEGLFVPRDGEPAQKRRRMEMEERRNQSSSQLAQALGQRCLFILWGWSGWSTLPQLQIKQSRGQSPTERRLLRSKQLRSASGVFFQKLQAQALNLKAKLPQGQTLWLPGLPSLSDQRAMSTIATSIEQAWANTEAPNPARELQWQEASRATVVAIIPLALPGMGKSSLLEALFQRCQRGGLKCYRQGKLLDKAGALDPSFSALPIQPSSAAIVSSDGFTGEELQFMGLTAAGSSSQDVARCRRQAAHRYRKAIEDFLIAAASGVDAVHLLLLDKNHPPSSLRNEVEVLQSTCKNLGCRLLPRALAIDFVEAEASELEKQLLQEEEKHFGPWAYPWNPSVIAECGARLLLRSSHDTLAGGETSLFVLLSFLYLHKRFTLDERSVGIPVIKSPYLSTTGALASWTSDEPDSLWCRLEVRALLQQILSCLRKPFDDQQKWKPLMTSLVLHLRSQQLQVPDELLRQAHTEGCAESIWTAIFAALEQVEPPAQPQYFVPAFRYVALDVDGHHAMIESLLTKVSMAIRAITDACPDDEPFQSPEFLRPKSLHVTTCFLGSTIGDAQRKVLAASKSLVSENATFDCSITHLVAAPGALAFAVVDGSRLRGDGVPMAEEQRPHITMCTQLPWQPRHSNEVLEAVTLWLDDATVHAAGKWVRNVKVKSSVLDVFILQLERPVVLSSNPVQLC</sequence>
<proteinExistence type="predicted"/>
<evidence type="ECO:0000313" key="2">
    <source>
        <dbReference type="EMBL" id="CAI3983281.1"/>
    </source>
</evidence>
<reference evidence="2" key="1">
    <citation type="submission" date="2022-10" db="EMBL/GenBank/DDBJ databases">
        <authorList>
            <person name="Chen Y."/>
            <person name="Dougan E. K."/>
            <person name="Chan C."/>
            <person name="Rhodes N."/>
            <person name="Thang M."/>
        </authorList>
    </citation>
    <scope>NUCLEOTIDE SEQUENCE</scope>
</reference>